<name>A0A191UFH1_9BURK</name>
<dbReference type="InterPro" id="IPR025669">
    <property type="entry name" value="AAA_dom"/>
</dbReference>
<dbReference type="PANTHER" id="PTHR32309">
    <property type="entry name" value="TYROSINE-PROTEIN KINASE"/>
    <property type="match status" value="1"/>
</dbReference>
<evidence type="ECO:0000256" key="4">
    <source>
        <dbReference type="ARBA" id="ARBA00022519"/>
    </source>
</evidence>
<accession>A0A191UFH1</accession>
<dbReference type="InterPro" id="IPR003856">
    <property type="entry name" value="LPS_length_determ_N"/>
</dbReference>
<keyword evidence="6 15" id="KW-0812">Transmembrane</keyword>
<dbReference type="SUPFAM" id="SSF52540">
    <property type="entry name" value="P-loop containing nucleoside triphosphate hydrolases"/>
    <property type="match status" value="1"/>
</dbReference>
<evidence type="ECO:0000256" key="1">
    <source>
        <dbReference type="ARBA" id="ARBA00004429"/>
    </source>
</evidence>
<dbReference type="PANTHER" id="PTHR32309:SF32">
    <property type="entry name" value="TYROSINE-PROTEIN KINASE ETK-RELATED"/>
    <property type="match status" value="1"/>
</dbReference>
<feature type="transmembrane region" description="Helical" evidence="15">
    <location>
        <begin position="35"/>
        <end position="58"/>
    </location>
</feature>
<dbReference type="InterPro" id="IPR027417">
    <property type="entry name" value="P-loop_NTPase"/>
</dbReference>
<organism evidence="19 20">
    <name type="scientific">Polynucleobacter wuianus</name>
    <dbReference type="NCBI Taxonomy" id="1743168"/>
    <lineage>
        <taxon>Bacteria</taxon>
        <taxon>Pseudomonadati</taxon>
        <taxon>Pseudomonadota</taxon>
        <taxon>Betaproteobacteria</taxon>
        <taxon>Burkholderiales</taxon>
        <taxon>Burkholderiaceae</taxon>
        <taxon>Polynucleobacter</taxon>
    </lineage>
</organism>
<comment type="catalytic activity">
    <reaction evidence="13">
        <text>L-tyrosyl-[protein] + ATP = O-phospho-L-tyrosyl-[protein] + ADP + H(+)</text>
        <dbReference type="Rhea" id="RHEA:10596"/>
        <dbReference type="Rhea" id="RHEA-COMP:10136"/>
        <dbReference type="Rhea" id="RHEA-COMP:20101"/>
        <dbReference type="ChEBI" id="CHEBI:15378"/>
        <dbReference type="ChEBI" id="CHEBI:30616"/>
        <dbReference type="ChEBI" id="CHEBI:46858"/>
        <dbReference type="ChEBI" id="CHEBI:61978"/>
        <dbReference type="ChEBI" id="CHEBI:456216"/>
    </reaction>
</comment>
<keyword evidence="8" id="KW-0418">Kinase</keyword>
<keyword evidence="11 15" id="KW-0472">Membrane</keyword>
<evidence type="ECO:0000256" key="7">
    <source>
        <dbReference type="ARBA" id="ARBA00022741"/>
    </source>
</evidence>
<dbReference type="OrthoDB" id="9808257at2"/>
<feature type="domain" description="Tyrosine-protein kinase G-rich" evidence="18">
    <location>
        <begin position="393"/>
        <end position="467"/>
    </location>
</feature>
<evidence type="ECO:0000256" key="11">
    <source>
        <dbReference type="ARBA" id="ARBA00023136"/>
    </source>
</evidence>
<evidence type="ECO:0000256" key="2">
    <source>
        <dbReference type="ARBA" id="ARBA00008883"/>
    </source>
</evidence>
<evidence type="ECO:0000313" key="19">
    <source>
        <dbReference type="EMBL" id="ANI99697.1"/>
    </source>
</evidence>
<dbReference type="Pfam" id="PF13614">
    <property type="entry name" value="AAA_31"/>
    <property type="match status" value="1"/>
</dbReference>
<comment type="subcellular location">
    <subcellularLocation>
        <location evidence="1">Cell inner membrane</location>
        <topology evidence="1">Multi-pass membrane protein</topology>
    </subcellularLocation>
</comment>
<dbReference type="Pfam" id="PF13807">
    <property type="entry name" value="GNVR"/>
    <property type="match status" value="1"/>
</dbReference>
<dbReference type="EMBL" id="CP015922">
    <property type="protein sequence ID" value="ANI99697.1"/>
    <property type="molecule type" value="Genomic_DNA"/>
</dbReference>
<reference evidence="20" key="1">
    <citation type="submission" date="2016-05" db="EMBL/GenBank/DDBJ databases">
        <title>Polynucleobacter sp. QLW-P1FAT50C-4 genome.</title>
        <authorList>
            <person name="Hahn M.W."/>
        </authorList>
    </citation>
    <scope>NUCLEOTIDE SEQUENCE [LARGE SCALE GENOMIC DNA]</scope>
    <source>
        <strain evidence="20">QLW-P1FAT50C-4</strain>
    </source>
</reference>
<evidence type="ECO:0000259" key="17">
    <source>
        <dbReference type="Pfam" id="PF13614"/>
    </source>
</evidence>
<dbReference type="Pfam" id="PF23607">
    <property type="entry name" value="WZC_N"/>
    <property type="match status" value="1"/>
</dbReference>
<dbReference type="RefSeq" id="WP_068948706.1">
    <property type="nucleotide sequence ID" value="NZ_CP015922.1"/>
</dbReference>
<evidence type="ECO:0000256" key="15">
    <source>
        <dbReference type="SAM" id="Phobius"/>
    </source>
</evidence>
<dbReference type="Proteomes" id="UP000078463">
    <property type="component" value="Chromosome"/>
</dbReference>
<keyword evidence="12" id="KW-0829">Tyrosine-protein kinase</keyword>
<evidence type="ECO:0000256" key="5">
    <source>
        <dbReference type="ARBA" id="ARBA00022679"/>
    </source>
</evidence>
<evidence type="ECO:0000313" key="20">
    <source>
        <dbReference type="Proteomes" id="UP000078463"/>
    </source>
</evidence>
<feature type="transmembrane region" description="Helical" evidence="15">
    <location>
        <begin position="452"/>
        <end position="478"/>
    </location>
</feature>
<keyword evidence="9" id="KW-0067">ATP-binding</keyword>
<evidence type="ECO:0000256" key="9">
    <source>
        <dbReference type="ARBA" id="ARBA00022840"/>
    </source>
</evidence>
<sequence length="766" mass="84601">MELNRSKLSELQEGSLGTPSISALFENIVFFRKQFYATVGIVVGLFLTYAFLSTPIYVSETLIQVEDKKESNIGALNQISRALNVETSAVYGEIDILRSRVVVGQAVEQLRANVDVDVLGVIPFVARWLARILPEEKNGLIEALIKIPGVSWGGEVLRINQMIIPEKYIGKPLFLKIGEDQNWQLHTNKGDVVLTGKGVSSTLVSDDGLFALSIKEIIARPGDSFKIIVYRPLETIQSIQDALIATETKKGSNIIRASYEYKDPIRAQAIMSAIANNYVQANTNRRSEEASRSLEFLNNELPRLKEKLEIAESNLTQFRRQNNAVDIPTDIKELLAQSTNLEKIKVDIGLKLQEVSTKYTPLHPNYIALDSQLQKANSDSVKLNAKISALPQVQQEYIRFERDVDVYGQLYANLLNNAQQLQIAKAGTIANVAIVDPPIVPDLPEKPKKRAIVLLGLFLGLLAGFIVCQLLAMLTGLIRDPAQVEEQTGLQNFAILPISIEQYDESSKELEHPFETHPFLLSQQSPNAMAVEALRSLRTSLLFSLSEKVAGNLILVSSAVPGQGKSFISANLAYLIASTGKKVMLLEADIWRASMTRYLSYSKEAPGFSEVLKGSHSLDQVIIKDVFPNLSFIPSGTRIQNSGDLCASEAAVNLFAELKLRYDYVIVDSPPVLSVIDTLSLGAYADLIAFVVRQNLVSAFEVKEAVSLFSKAGHSIDGLIFNCFVPLALAFGSGYGNLYREYGRYGIYGLVPSYQARNSILYKKDL</sequence>
<gene>
    <name evidence="19" type="ORF">A8O14_06170</name>
</gene>
<protein>
    <submittedName>
        <fullName evidence="19">Uncharacterized protein</fullName>
    </submittedName>
</protein>
<dbReference type="InterPro" id="IPR032807">
    <property type="entry name" value="GNVR"/>
</dbReference>
<evidence type="ECO:0000259" key="18">
    <source>
        <dbReference type="Pfam" id="PF13807"/>
    </source>
</evidence>
<keyword evidence="4" id="KW-0997">Cell inner membrane</keyword>
<dbReference type="KEGG" id="pwu:A8O14_06170"/>
<dbReference type="InterPro" id="IPR005702">
    <property type="entry name" value="Wzc-like_C"/>
</dbReference>
<comment type="similarity">
    <text evidence="2">Belongs to the etk/wzc family.</text>
</comment>
<keyword evidence="20" id="KW-1185">Reference proteome</keyword>
<keyword evidence="7" id="KW-0547">Nucleotide-binding</keyword>
<dbReference type="Gene3D" id="3.40.50.300">
    <property type="entry name" value="P-loop containing nucleotide triphosphate hydrolases"/>
    <property type="match status" value="1"/>
</dbReference>
<evidence type="ECO:0000256" key="12">
    <source>
        <dbReference type="ARBA" id="ARBA00023137"/>
    </source>
</evidence>
<keyword evidence="5" id="KW-0808">Transferase</keyword>
<feature type="domain" description="Polysaccharide chain length determinant N-terminal" evidence="16">
    <location>
        <begin position="35"/>
        <end position="110"/>
    </location>
</feature>
<dbReference type="Pfam" id="PF02706">
    <property type="entry name" value="Wzz"/>
    <property type="match status" value="1"/>
</dbReference>
<evidence type="ECO:0000256" key="6">
    <source>
        <dbReference type="ARBA" id="ARBA00022692"/>
    </source>
</evidence>
<dbReference type="GO" id="GO:0004713">
    <property type="term" value="F:protein tyrosine kinase activity"/>
    <property type="evidence" value="ECO:0007669"/>
    <property type="project" value="TreeGrafter"/>
</dbReference>
<keyword evidence="10 15" id="KW-1133">Transmembrane helix</keyword>
<evidence type="ECO:0000256" key="8">
    <source>
        <dbReference type="ARBA" id="ARBA00022777"/>
    </source>
</evidence>
<dbReference type="GO" id="GO:0005886">
    <property type="term" value="C:plasma membrane"/>
    <property type="evidence" value="ECO:0007669"/>
    <property type="project" value="UniProtKB-SubCell"/>
</dbReference>
<evidence type="ECO:0000256" key="13">
    <source>
        <dbReference type="ARBA" id="ARBA00053015"/>
    </source>
</evidence>
<dbReference type="CDD" id="cd05387">
    <property type="entry name" value="BY-kinase"/>
    <property type="match status" value="1"/>
</dbReference>
<dbReference type="AlphaFoldDB" id="A0A191UFH1"/>
<evidence type="ECO:0000256" key="3">
    <source>
        <dbReference type="ARBA" id="ARBA00022475"/>
    </source>
</evidence>
<dbReference type="STRING" id="1743168.A8O14_06170"/>
<keyword evidence="3" id="KW-1003">Cell membrane</keyword>
<evidence type="ECO:0000259" key="16">
    <source>
        <dbReference type="Pfam" id="PF02706"/>
    </source>
</evidence>
<keyword evidence="14" id="KW-0175">Coiled coil</keyword>
<proteinExistence type="inferred from homology"/>
<feature type="domain" description="AAA" evidence="17">
    <location>
        <begin position="554"/>
        <end position="687"/>
    </location>
</feature>
<feature type="coiled-coil region" evidence="14">
    <location>
        <begin position="280"/>
        <end position="321"/>
    </location>
</feature>
<evidence type="ECO:0000256" key="10">
    <source>
        <dbReference type="ARBA" id="ARBA00022989"/>
    </source>
</evidence>
<dbReference type="InterPro" id="IPR050445">
    <property type="entry name" value="Bact_polysacc_biosynth/exp"/>
</dbReference>
<evidence type="ECO:0000256" key="14">
    <source>
        <dbReference type="SAM" id="Coils"/>
    </source>
</evidence>